<dbReference type="PANTHER" id="PTHR22726:SF18">
    <property type="entry name" value="PEPTIDASE M48 DOMAIN-CONTAINING PROTEIN"/>
    <property type="match status" value="1"/>
</dbReference>
<comment type="cofactor">
    <cofactor evidence="6">
        <name>Zn(2+)</name>
        <dbReference type="ChEBI" id="CHEBI:29105"/>
    </cofactor>
    <text evidence="6">Binds 1 zinc ion per subunit.</text>
</comment>
<dbReference type="PANTHER" id="PTHR22726">
    <property type="entry name" value="METALLOENDOPEPTIDASE OMA1"/>
    <property type="match status" value="1"/>
</dbReference>
<protein>
    <submittedName>
        <fullName evidence="9">Peptidase M48</fullName>
    </submittedName>
</protein>
<feature type="signal peptide" evidence="7">
    <location>
        <begin position="1"/>
        <end position="20"/>
    </location>
</feature>
<evidence type="ECO:0000256" key="6">
    <source>
        <dbReference type="RuleBase" id="RU003983"/>
    </source>
</evidence>
<dbReference type="RefSeq" id="WP_114074929.1">
    <property type="nucleotide sequence ID" value="NZ_CP030918.1"/>
</dbReference>
<proteinExistence type="inferred from homology"/>
<keyword evidence="2" id="KW-0479">Metal-binding</keyword>
<evidence type="ECO:0000256" key="2">
    <source>
        <dbReference type="ARBA" id="ARBA00022723"/>
    </source>
</evidence>
<evidence type="ECO:0000256" key="4">
    <source>
        <dbReference type="ARBA" id="ARBA00022833"/>
    </source>
</evidence>
<feature type="chain" id="PRO_5016766094" evidence="7">
    <location>
        <begin position="21"/>
        <end position="253"/>
    </location>
</feature>
<name>A0A344PGV5_9RHOB</name>
<dbReference type="KEGG" id="pars:DRW48_01885"/>
<dbReference type="GO" id="GO:0006515">
    <property type="term" value="P:protein quality control for misfolded or incompletely synthesized proteins"/>
    <property type="evidence" value="ECO:0007669"/>
    <property type="project" value="TreeGrafter"/>
</dbReference>
<keyword evidence="4 6" id="KW-0862">Zinc</keyword>
<dbReference type="GO" id="GO:0016020">
    <property type="term" value="C:membrane"/>
    <property type="evidence" value="ECO:0007669"/>
    <property type="project" value="TreeGrafter"/>
</dbReference>
<feature type="domain" description="Peptidase M48" evidence="8">
    <location>
        <begin position="90"/>
        <end position="242"/>
    </location>
</feature>
<evidence type="ECO:0000313" key="9">
    <source>
        <dbReference type="EMBL" id="AXC48610.1"/>
    </source>
</evidence>
<evidence type="ECO:0000256" key="1">
    <source>
        <dbReference type="ARBA" id="ARBA00022670"/>
    </source>
</evidence>
<dbReference type="EMBL" id="CP030918">
    <property type="protein sequence ID" value="AXC48610.1"/>
    <property type="molecule type" value="Genomic_DNA"/>
</dbReference>
<evidence type="ECO:0000256" key="3">
    <source>
        <dbReference type="ARBA" id="ARBA00022801"/>
    </source>
</evidence>
<dbReference type="PROSITE" id="PS51257">
    <property type="entry name" value="PROKAR_LIPOPROTEIN"/>
    <property type="match status" value="1"/>
</dbReference>
<accession>A0A344PGV5</accession>
<dbReference type="InterPro" id="IPR001915">
    <property type="entry name" value="Peptidase_M48"/>
</dbReference>
<keyword evidence="7" id="KW-0732">Signal</keyword>
<dbReference type="Gene3D" id="3.30.2010.10">
    <property type="entry name" value="Metalloproteases ('zincins'), catalytic domain"/>
    <property type="match status" value="1"/>
</dbReference>
<dbReference type="Proteomes" id="UP000252023">
    <property type="component" value="Chromosome"/>
</dbReference>
<evidence type="ECO:0000259" key="8">
    <source>
        <dbReference type="Pfam" id="PF01435"/>
    </source>
</evidence>
<keyword evidence="1 6" id="KW-0645">Protease</keyword>
<comment type="similarity">
    <text evidence="6">Belongs to the peptidase M48 family.</text>
</comment>
<keyword evidence="3 6" id="KW-0378">Hydrolase</keyword>
<dbReference type="InterPro" id="IPR051156">
    <property type="entry name" value="Mito/Outer_Membr_Metalloprot"/>
</dbReference>
<keyword evidence="10" id="KW-1185">Reference proteome</keyword>
<sequence length="253" mass="27163">MTLRASLAALLAGMSFLAGCAPVSAPVYAPTAPVRTAPPPATASRDFSGDAAGTARAFVEVLKRMEPAVERECLQRRTAPINCDFQFTVESDPRQEINAFQAVDPYGRPIIGFTLALIAAARNADELAFVVGHEASHHILNHITQKNASARNGALIFGALASVGGADPRAIQGAQQFGAQFGARYYSKDWELQADYLGAIITRNAGYDPLHGAQFFMRIPDPGNRVLGSHPARAERIATVQRAVADLQRGRFY</sequence>
<evidence type="ECO:0000256" key="7">
    <source>
        <dbReference type="SAM" id="SignalP"/>
    </source>
</evidence>
<organism evidence="9 10">
    <name type="scientific">Paracoccus suum</name>
    <dbReference type="NCBI Taxonomy" id="2259340"/>
    <lineage>
        <taxon>Bacteria</taxon>
        <taxon>Pseudomonadati</taxon>
        <taxon>Pseudomonadota</taxon>
        <taxon>Alphaproteobacteria</taxon>
        <taxon>Rhodobacterales</taxon>
        <taxon>Paracoccaceae</taxon>
        <taxon>Paracoccus</taxon>
    </lineage>
</organism>
<dbReference type="AlphaFoldDB" id="A0A344PGV5"/>
<dbReference type="GO" id="GO:0046872">
    <property type="term" value="F:metal ion binding"/>
    <property type="evidence" value="ECO:0007669"/>
    <property type="project" value="UniProtKB-KW"/>
</dbReference>
<dbReference type="CDD" id="cd07324">
    <property type="entry name" value="M48C_Oma1-like"/>
    <property type="match status" value="1"/>
</dbReference>
<evidence type="ECO:0000313" key="10">
    <source>
        <dbReference type="Proteomes" id="UP000252023"/>
    </source>
</evidence>
<keyword evidence="5 6" id="KW-0482">Metalloprotease</keyword>
<reference evidence="10" key="1">
    <citation type="submission" date="2018-07" db="EMBL/GenBank/DDBJ databases">
        <title>Genome sequencing of Paracoccus sp. SC2-6.</title>
        <authorList>
            <person name="Heo J."/>
            <person name="Kim S.-J."/>
            <person name="Kwon S.-W."/>
        </authorList>
    </citation>
    <scope>NUCLEOTIDE SEQUENCE [LARGE SCALE GENOMIC DNA]</scope>
    <source>
        <strain evidence="10">SC2-6</strain>
    </source>
</reference>
<gene>
    <name evidence="9" type="ORF">DRW48_01885</name>
</gene>
<dbReference type="Pfam" id="PF01435">
    <property type="entry name" value="Peptidase_M48"/>
    <property type="match status" value="1"/>
</dbReference>
<evidence type="ECO:0000256" key="5">
    <source>
        <dbReference type="ARBA" id="ARBA00023049"/>
    </source>
</evidence>
<dbReference type="OrthoDB" id="7338723at2"/>
<dbReference type="GO" id="GO:0004222">
    <property type="term" value="F:metalloendopeptidase activity"/>
    <property type="evidence" value="ECO:0007669"/>
    <property type="project" value="InterPro"/>
</dbReference>